<feature type="region of interest" description="Disordered" evidence="1">
    <location>
        <begin position="336"/>
        <end position="406"/>
    </location>
</feature>
<dbReference type="EMBL" id="OU892287">
    <property type="protein sequence ID" value="CAG9761942.1"/>
    <property type="molecule type" value="Genomic_DNA"/>
</dbReference>
<keyword evidence="3" id="KW-1185">Reference proteome</keyword>
<dbReference type="Proteomes" id="UP001152799">
    <property type="component" value="Chromosome 11"/>
</dbReference>
<dbReference type="AlphaFoldDB" id="A0A9N9MHI7"/>
<feature type="region of interest" description="Disordered" evidence="1">
    <location>
        <begin position="301"/>
        <end position="322"/>
    </location>
</feature>
<protein>
    <submittedName>
        <fullName evidence="2">Uncharacterized protein</fullName>
    </submittedName>
</protein>
<organism evidence="2 3">
    <name type="scientific">Ceutorhynchus assimilis</name>
    <name type="common">cabbage seed weevil</name>
    <dbReference type="NCBI Taxonomy" id="467358"/>
    <lineage>
        <taxon>Eukaryota</taxon>
        <taxon>Metazoa</taxon>
        <taxon>Ecdysozoa</taxon>
        <taxon>Arthropoda</taxon>
        <taxon>Hexapoda</taxon>
        <taxon>Insecta</taxon>
        <taxon>Pterygota</taxon>
        <taxon>Neoptera</taxon>
        <taxon>Endopterygota</taxon>
        <taxon>Coleoptera</taxon>
        <taxon>Polyphaga</taxon>
        <taxon>Cucujiformia</taxon>
        <taxon>Curculionidae</taxon>
        <taxon>Ceutorhynchinae</taxon>
        <taxon>Ceutorhynchus</taxon>
    </lineage>
</organism>
<evidence type="ECO:0000313" key="2">
    <source>
        <dbReference type="EMBL" id="CAG9761942.1"/>
    </source>
</evidence>
<accession>A0A9N9MHI7</accession>
<gene>
    <name evidence="2" type="ORF">CEUTPL_LOCUS2632</name>
</gene>
<evidence type="ECO:0000313" key="3">
    <source>
        <dbReference type="Proteomes" id="UP001152799"/>
    </source>
</evidence>
<feature type="compositionally biased region" description="Polar residues" evidence="1">
    <location>
        <begin position="397"/>
        <end position="406"/>
    </location>
</feature>
<name>A0A9N9MHI7_9CUCU</name>
<sequence>MYSKNPNRSDSSDLNTTMIYYPEEYDYSIHYENEMRQYKPAAPHRAFAGTSNKMHTFNYLNERKCPIYVHEIKKNSSVFNNYNQKLTTPRRTMFQRNTTQNNSKFVLDKLEETYWATWKPKKDSPRLNFIASDYSTPRFQGHNKGSSLHDGVISDDVIKYFKAERFDSSSTTDSAIKEINQKKVHPIKSHVIKRKTISNERIKADKEDKKLQRPTNSRQIKMVKNECHEIQTEVHCPIILEENKVQPGTNINDNNIDNTEPESKTIEETVVIEAQPANKSINKPKTKKEIKKLKLLGKNKTKKEIAATDNNEANSQEGTNSTLFVEHKDSIEVIKKQQEQSGPREHSQQPKSIKLYRKSGSATGYIRGGTYPLKSCLKRDSGPKGKFKLGPPGSPLFVTTSSDKRK</sequence>
<feature type="compositionally biased region" description="Polar residues" evidence="1">
    <location>
        <begin position="308"/>
        <end position="322"/>
    </location>
</feature>
<reference evidence="2" key="1">
    <citation type="submission" date="2022-01" db="EMBL/GenBank/DDBJ databases">
        <authorList>
            <person name="King R."/>
        </authorList>
    </citation>
    <scope>NUCLEOTIDE SEQUENCE</scope>
</reference>
<feature type="compositionally biased region" description="Basic and acidic residues" evidence="1">
    <location>
        <begin position="336"/>
        <end position="348"/>
    </location>
</feature>
<proteinExistence type="predicted"/>
<evidence type="ECO:0000256" key="1">
    <source>
        <dbReference type="SAM" id="MobiDB-lite"/>
    </source>
</evidence>
<dbReference type="OrthoDB" id="6732935at2759"/>